<reference evidence="3" key="1">
    <citation type="submission" date="2016-11" db="UniProtKB">
        <authorList>
            <consortium name="WormBaseParasite"/>
        </authorList>
    </citation>
    <scope>IDENTIFICATION</scope>
</reference>
<evidence type="ECO:0000313" key="3">
    <source>
        <dbReference type="WBParaSite" id="MhA1_Contig671.frz3.gene14"/>
    </source>
</evidence>
<keyword evidence="2" id="KW-1185">Reference proteome</keyword>
<accession>A0A1I8BWY2</accession>
<evidence type="ECO:0000313" key="2">
    <source>
        <dbReference type="Proteomes" id="UP000095281"/>
    </source>
</evidence>
<dbReference type="WBParaSite" id="MhA1_Contig671.frz3.gene14">
    <property type="protein sequence ID" value="MhA1_Contig671.frz3.gene14"/>
    <property type="gene ID" value="MhA1_Contig671.frz3.gene14"/>
</dbReference>
<name>A0A1I8BWY2_MELHA</name>
<dbReference type="AlphaFoldDB" id="A0A1I8BWY2"/>
<protein>
    <submittedName>
        <fullName evidence="3">ULP_PROTEASE domain-containing protein</fullName>
    </submittedName>
</protein>
<dbReference type="Proteomes" id="UP000095281">
    <property type="component" value="Unplaced"/>
</dbReference>
<feature type="region of interest" description="Disordered" evidence="1">
    <location>
        <begin position="203"/>
        <end position="239"/>
    </location>
</feature>
<evidence type="ECO:0000256" key="1">
    <source>
        <dbReference type="SAM" id="MobiDB-lite"/>
    </source>
</evidence>
<sequence>MDTLQINKILNRNNITKYYYIGCFASDSIPIVTNFNKFCMVVNTDTSREAGSHWVAIFCEYPIADYYDSLGIWPPISLHLRKYLSLFQSVRFNLVQIQHPLKYTCRKHRGSGLGSVFRSFLRYLIPYGKQIGSAIGKQGLESGSRVLTNVLEGKDLKETLIDEGKTGIKSLLQKAADNVDKQKGKGFDFKRYKNIEKHPAIGQMNNAEAKTINKRPYSKIGPSNFIPKPSRKSRKKSKRFCVDALGTY</sequence>
<proteinExistence type="predicted"/>
<organism evidence="2 3">
    <name type="scientific">Meloidogyne hapla</name>
    <name type="common">Root-knot nematode worm</name>
    <dbReference type="NCBI Taxonomy" id="6305"/>
    <lineage>
        <taxon>Eukaryota</taxon>
        <taxon>Metazoa</taxon>
        <taxon>Ecdysozoa</taxon>
        <taxon>Nematoda</taxon>
        <taxon>Chromadorea</taxon>
        <taxon>Rhabditida</taxon>
        <taxon>Tylenchina</taxon>
        <taxon>Tylenchomorpha</taxon>
        <taxon>Tylenchoidea</taxon>
        <taxon>Meloidogynidae</taxon>
        <taxon>Meloidogyninae</taxon>
        <taxon>Meloidogyne</taxon>
    </lineage>
</organism>
<dbReference type="Gene3D" id="3.40.395.10">
    <property type="entry name" value="Adenoviral Proteinase, Chain A"/>
    <property type="match status" value="1"/>
</dbReference>
<feature type="compositionally biased region" description="Basic residues" evidence="1">
    <location>
        <begin position="229"/>
        <end position="239"/>
    </location>
</feature>